<accession>T1H1N5</accession>
<evidence type="ECO:0000313" key="1">
    <source>
        <dbReference type="EnsemblMetazoa" id="MESCA010101-PA"/>
    </source>
</evidence>
<protein>
    <submittedName>
        <fullName evidence="1">Uncharacterized protein</fullName>
    </submittedName>
</protein>
<dbReference type="HOGENOM" id="CLU_2471622_0_0_1"/>
<reference evidence="1" key="2">
    <citation type="submission" date="2015-06" db="UniProtKB">
        <authorList>
            <consortium name="EnsemblMetazoa"/>
        </authorList>
    </citation>
    <scope>IDENTIFICATION</scope>
</reference>
<dbReference type="AlphaFoldDB" id="T1H1N5"/>
<dbReference type="Proteomes" id="UP000015102">
    <property type="component" value="Unassembled WGS sequence"/>
</dbReference>
<name>T1H1N5_MEGSC</name>
<evidence type="ECO:0000313" key="2">
    <source>
        <dbReference type="Proteomes" id="UP000015102"/>
    </source>
</evidence>
<dbReference type="EMBL" id="CAQQ02388801">
    <property type="status" value="NOT_ANNOTATED_CDS"/>
    <property type="molecule type" value="Genomic_DNA"/>
</dbReference>
<keyword evidence="2" id="KW-1185">Reference proteome</keyword>
<proteinExistence type="predicted"/>
<dbReference type="EMBL" id="CAQQ02388800">
    <property type="status" value="NOT_ANNOTATED_CDS"/>
    <property type="molecule type" value="Genomic_DNA"/>
</dbReference>
<reference evidence="2" key="1">
    <citation type="submission" date="2013-02" db="EMBL/GenBank/DDBJ databases">
        <authorList>
            <person name="Hughes D."/>
        </authorList>
    </citation>
    <scope>NUCLEOTIDE SEQUENCE</scope>
    <source>
        <strain>Durham</strain>
        <strain evidence="2">NC isolate 2 -- Noor lab</strain>
    </source>
</reference>
<dbReference type="EnsemblMetazoa" id="MESCA010101-RA">
    <property type="protein sequence ID" value="MESCA010101-PA"/>
    <property type="gene ID" value="MESCA010101"/>
</dbReference>
<organism evidence="1 2">
    <name type="scientific">Megaselia scalaris</name>
    <name type="common">Humpbacked fly</name>
    <name type="synonym">Phora scalaris</name>
    <dbReference type="NCBI Taxonomy" id="36166"/>
    <lineage>
        <taxon>Eukaryota</taxon>
        <taxon>Metazoa</taxon>
        <taxon>Ecdysozoa</taxon>
        <taxon>Arthropoda</taxon>
        <taxon>Hexapoda</taxon>
        <taxon>Insecta</taxon>
        <taxon>Pterygota</taxon>
        <taxon>Neoptera</taxon>
        <taxon>Endopterygota</taxon>
        <taxon>Diptera</taxon>
        <taxon>Brachycera</taxon>
        <taxon>Muscomorpha</taxon>
        <taxon>Platypezoidea</taxon>
        <taxon>Phoridae</taxon>
        <taxon>Megaseliini</taxon>
        <taxon>Megaselia</taxon>
    </lineage>
</organism>
<sequence length="88" mass="10429">MEFLGQWMISAPMIMTVYNIFRKWDTVEARILKFCTESTAPVQNHRQSPEISLFLFKKWSELFSRPKKENHIVVLSRTNAELLEIRGN</sequence>